<dbReference type="STRING" id="1850517.A8708_22940"/>
<dbReference type="AlphaFoldDB" id="A0A198A1B5"/>
<dbReference type="Pfam" id="PF02368">
    <property type="entry name" value="Big_2"/>
    <property type="match status" value="1"/>
</dbReference>
<proteinExistence type="predicted"/>
<comment type="caution">
    <text evidence="3">The sequence shown here is derived from an EMBL/GenBank/DDBJ whole genome shotgun (WGS) entry which is preliminary data.</text>
</comment>
<name>A0A198A1B5_9BACL</name>
<feature type="chain" id="PRO_5008277693" description="BIG2 domain-containing protein" evidence="1">
    <location>
        <begin position="28"/>
        <end position="953"/>
    </location>
</feature>
<accession>A0A198A1B5</accession>
<dbReference type="SUPFAM" id="SSF51126">
    <property type="entry name" value="Pectin lyase-like"/>
    <property type="match status" value="1"/>
</dbReference>
<evidence type="ECO:0000313" key="3">
    <source>
        <dbReference type="EMBL" id="OAS15259.1"/>
    </source>
</evidence>
<feature type="domain" description="BIG2" evidence="2">
    <location>
        <begin position="374"/>
        <end position="454"/>
    </location>
</feature>
<dbReference type="InterPro" id="IPR012334">
    <property type="entry name" value="Pectin_lyas_fold"/>
</dbReference>
<organism evidence="3 4">
    <name type="scientific">Paenibacillus oryzisoli</name>
    <dbReference type="NCBI Taxonomy" id="1850517"/>
    <lineage>
        <taxon>Bacteria</taxon>
        <taxon>Bacillati</taxon>
        <taxon>Bacillota</taxon>
        <taxon>Bacilli</taxon>
        <taxon>Bacillales</taxon>
        <taxon>Paenibacillaceae</taxon>
        <taxon>Paenibacillus</taxon>
    </lineage>
</organism>
<dbReference type="SMART" id="SM00635">
    <property type="entry name" value="BID_2"/>
    <property type="match status" value="1"/>
</dbReference>
<dbReference type="InterPro" id="IPR011050">
    <property type="entry name" value="Pectin_lyase_fold/virulence"/>
</dbReference>
<evidence type="ECO:0000313" key="4">
    <source>
        <dbReference type="Proteomes" id="UP000078454"/>
    </source>
</evidence>
<dbReference type="Proteomes" id="UP000078454">
    <property type="component" value="Unassembled WGS sequence"/>
</dbReference>
<sequence length="953" mass="103666">MKRMVTSTLIGIMMLLALLLVGSAAMASGEEQIIKPSAAGAATGSLFFPLDYAFDSPDLALDPTGVPIGGPGTNFAPAYATSRVGYIDLGPNWANVRITSTWTKYRASSVGNMTPYSEIWWDNDIDTMNDSGLTETHVNFNSVQGLSNTGTTTPWIRDNDVSSSPITPLGRYMMLRSPINMTNRASEYAIVGYLFEESIKVITPPIAGQASGSQFFPMDRAFDGQPTLNSLTGDPTGGVTGIDAPAYADRVGYIDFGADWSKVRITSTWTKYRASSSGNQTPYAILWWDDDTDTANDNGFAETRINFNSALNLSTGSTTPWIKDNDVSSNPVAPKARYLLARSPLAMTNRANEYAIVGWIDENGNGIQDSLNHPVSGITVAGPSGTTSLLTGSTLQMSASVQPFNATNKTITWSIVNGTGSATINASGLLTAVSGGNVTVKATSQDGSGVFGSSEIAISQYSQLILPVQGATSIYYIDVQASFPNVNWQTLERLYIPAGNYQYMKLGNLPQRTASNPLIISNYGGQVKVSGTYSYTLSIEGGKHWILTGKYDDALQTGNINFQGHQNGNYLNSEGQYGIEVGRNTSNGISVSKNATNFELSHIEVANAGFAGLLIKTDGVPTATMDGVKIHDMYIHDSESEGMYIGNTSSDISKQHIFTNLEIYNNRVLRAGTEGIQLTNMGDGVKVYNNVVIMNALDWKDPFQQWQDGTFQYGQRTGSAEIYNNVFIGTASTLFTLKFSAAPGETPDPTDEVFMHDNYFSHSRDILAYIHDTPSNYASKFRFENNVIRQINFQYDEIPGGHVDSNKMFYVSNNMHNPMVFANNTRDGDQIFIDTLAGNNGTVGNISASGNTTAANLAPIKFKDVTPFTSTFDWSLVERWDDYSDLYAVPIYFNYGDYVLDFPTGNLYYNIESGTHTGKNPATNPTTWSLLTPMKNDFRLDTTSPYQGLGLLP</sequence>
<dbReference type="Gene3D" id="2.60.40.1080">
    <property type="match status" value="1"/>
</dbReference>
<evidence type="ECO:0000259" key="2">
    <source>
        <dbReference type="SMART" id="SM00635"/>
    </source>
</evidence>
<gene>
    <name evidence="3" type="ORF">A8708_22940</name>
</gene>
<dbReference type="OrthoDB" id="9805017at2"/>
<evidence type="ECO:0000256" key="1">
    <source>
        <dbReference type="SAM" id="SignalP"/>
    </source>
</evidence>
<dbReference type="InterPro" id="IPR008964">
    <property type="entry name" value="Invasin/intimin_cell_adhesion"/>
</dbReference>
<keyword evidence="4" id="KW-1185">Reference proteome</keyword>
<feature type="signal peptide" evidence="1">
    <location>
        <begin position="1"/>
        <end position="27"/>
    </location>
</feature>
<protein>
    <recommendedName>
        <fullName evidence="2">BIG2 domain-containing protein</fullName>
    </recommendedName>
</protein>
<dbReference type="Gene3D" id="2.160.20.10">
    <property type="entry name" value="Single-stranded right-handed beta-helix, Pectin lyase-like"/>
    <property type="match status" value="1"/>
</dbReference>
<dbReference type="SUPFAM" id="SSF49373">
    <property type="entry name" value="Invasin/intimin cell-adhesion fragments"/>
    <property type="match status" value="1"/>
</dbReference>
<dbReference type="InterPro" id="IPR003343">
    <property type="entry name" value="Big_2"/>
</dbReference>
<dbReference type="EMBL" id="LYPB01000084">
    <property type="protein sequence ID" value="OAS15259.1"/>
    <property type="molecule type" value="Genomic_DNA"/>
</dbReference>
<reference evidence="3 4" key="1">
    <citation type="submission" date="2016-05" db="EMBL/GenBank/DDBJ databases">
        <title>Paenibacillus sp. 1ZS3-15 nov., isolated from the rhizosphere soil.</title>
        <authorList>
            <person name="Zhang X.X."/>
            <person name="Zhang J."/>
        </authorList>
    </citation>
    <scope>NUCLEOTIDE SEQUENCE [LARGE SCALE GENOMIC DNA]</scope>
    <source>
        <strain evidence="3 4">1ZS3-15</strain>
    </source>
</reference>
<dbReference type="RefSeq" id="WP_068668502.1">
    <property type="nucleotide sequence ID" value="NZ_LYPB01000084.1"/>
</dbReference>
<keyword evidence="1" id="KW-0732">Signal</keyword>